<gene>
    <name evidence="1" type="ORF">POL58_32870</name>
</gene>
<accession>A0ABT5BEL5</accession>
<proteinExistence type="predicted"/>
<name>A0ABT5BEL5_9BACT</name>
<evidence type="ECO:0000313" key="1">
    <source>
        <dbReference type="EMBL" id="MDC0672590.1"/>
    </source>
</evidence>
<protein>
    <submittedName>
        <fullName evidence="1">DUF1552 domain-containing protein</fullName>
    </submittedName>
</protein>
<dbReference type="Proteomes" id="UP001217838">
    <property type="component" value="Unassembled WGS sequence"/>
</dbReference>
<sequence>MRRRMFLRGAGGVAVALPFLESLRRRGAARAAGPGGARLIVFFTCNGVNMETFFPATPGPLTEDSLMESALQPLTAYADKLLVPRGMHMVPKGWGHDPGTAGNDHAMGMGHKLTAQALDPDTLFARGVSVDQFAAARLNDDGRPSLTLSVGWRHTNWLGHISYAGPGMPVTPEGNPWLTYQDLMGLGGLDEQAKQRIAVRRQSVLDLVEDEFKALKAKNLGQADRIKLEMHADSIRDLELDMLGNGLVACALDPARAAEIEAVDPDSVLLDAQFKTIGRMQLDILAMAIACGATRVGTIQWGSGSGGPIYRWDGMDHEYNHHKLSHGNTEDDDSGDEVPGHLDMLTQIDRWHAEQFKYLLDRLSAYEEGDGTVLNRSAVVWMNELSDGKVHSYIDLPLVIAGGADGYLKQGHYLDLLDGQDPWDLPYPHNRLLITLLNAVGCADDDGGPVTKFGSSGLDEGEYAELRA</sequence>
<dbReference type="RefSeq" id="WP_272004469.1">
    <property type="nucleotide sequence ID" value="NZ_JAQNDN010000019.1"/>
</dbReference>
<keyword evidence="2" id="KW-1185">Reference proteome</keyword>
<reference evidence="1 2" key="1">
    <citation type="submission" date="2022-11" db="EMBL/GenBank/DDBJ databases">
        <title>Minimal conservation of predation-associated metabolite biosynthetic gene clusters underscores biosynthetic potential of Myxococcota including descriptions for ten novel species: Archangium lansinium sp. nov., Myxococcus landrumus sp. nov., Nannocystis bai.</title>
        <authorList>
            <person name="Ahearne A."/>
            <person name="Stevens C."/>
            <person name="Dowd S."/>
        </authorList>
    </citation>
    <scope>NUCLEOTIDE SEQUENCE [LARGE SCALE GENOMIC DNA]</scope>
    <source>
        <strain evidence="1 2">NCELM</strain>
    </source>
</reference>
<comment type="caution">
    <text evidence="1">The sequence shown here is derived from an EMBL/GenBank/DDBJ whole genome shotgun (WGS) entry which is preliminary data.</text>
</comment>
<organism evidence="1 2">
    <name type="scientific">Nannocystis radixulma</name>
    <dbReference type="NCBI Taxonomy" id="2995305"/>
    <lineage>
        <taxon>Bacteria</taxon>
        <taxon>Pseudomonadati</taxon>
        <taxon>Myxococcota</taxon>
        <taxon>Polyangia</taxon>
        <taxon>Nannocystales</taxon>
        <taxon>Nannocystaceae</taxon>
        <taxon>Nannocystis</taxon>
    </lineage>
</organism>
<dbReference type="Pfam" id="PF07586">
    <property type="entry name" value="HXXSHH"/>
    <property type="match status" value="1"/>
</dbReference>
<dbReference type="InterPro" id="IPR011447">
    <property type="entry name" value="DUF1552"/>
</dbReference>
<dbReference type="EMBL" id="JAQNDN010000019">
    <property type="protein sequence ID" value="MDC0672590.1"/>
    <property type="molecule type" value="Genomic_DNA"/>
</dbReference>
<evidence type="ECO:0000313" key="2">
    <source>
        <dbReference type="Proteomes" id="UP001217838"/>
    </source>
</evidence>